<dbReference type="RefSeq" id="WP_122225724.1">
    <property type="nucleotide sequence ID" value="NZ_RDQO01000001.1"/>
</dbReference>
<dbReference type="InterPro" id="IPR000120">
    <property type="entry name" value="Amidase"/>
</dbReference>
<evidence type="ECO:0000313" key="3">
    <source>
        <dbReference type="EMBL" id="RMX07604.1"/>
    </source>
</evidence>
<name>A0A3M6QX99_9BURK</name>
<sequence length="388" mass="39549">MSAIAESLSIGDPQGPGVMVKDTIDVAGHRTRAGSRALAGAAPAQRHADVVAGLLAHGWHLSGKTGLHELAFGTTGINPGCGTAPNPRWPNRIPGGSSSGSASVVAAGLADGALGTDTGGSVRIPAACCGVFGLKPSFGRVSRAGVLPASSSLDCVGPMARDMPTLERLMQAIDPGYRRSPLPADALLRLGFIDLAPASARAEVLATARHAVDSSGAAVHKVALPGLDEAFAAGLTIINAETFSACRAWLETGLVGEDVAARLRRAGRTSAADVAAAEAVRARFTAEVDAALAQCDVLVLPTMPDFPPLLADAGDLQKLVGITAFVRPFNLSGHPALQIPLRVPGSQPGHPPVGLQLVAARGRDEWLCAVGALLFQRLDKALTFGATP</sequence>
<dbReference type="OrthoDB" id="9811471at2"/>
<dbReference type="Pfam" id="PF01425">
    <property type="entry name" value="Amidase"/>
    <property type="match status" value="1"/>
</dbReference>
<dbReference type="AlphaFoldDB" id="A0A3M6QX99"/>
<comment type="similarity">
    <text evidence="1">Belongs to the amidase family.</text>
</comment>
<evidence type="ECO:0000256" key="1">
    <source>
        <dbReference type="ARBA" id="ARBA00009199"/>
    </source>
</evidence>
<dbReference type="PANTHER" id="PTHR11895:SF7">
    <property type="entry name" value="GLUTAMYL-TRNA(GLN) AMIDOTRANSFERASE SUBUNIT A, MITOCHONDRIAL"/>
    <property type="match status" value="1"/>
</dbReference>
<dbReference type="GO" id="GO:0003824">
    <property type="term" value="F:catalytic activity"/>
    <property type="evidence" value="ECO:0007669"/>
    <property type="project" value="InterPro"/>
</dbReference>
<feature type="domain" description="Amidase" evidence="2">
    <location>
        <begin position="18"/>
        <end position="367"/>
    </location>
</feature>
<dbReference type="SUPFAM" id="SSF75304">
    <property type="entry name" value="Amidase signature (AS) enzymes"/>
    <property type="match status" value="1"/>
</dbReference>
<dbReference type="PROSITE" id="PS00571">
    <property type="entry name" value="AMIDASES"/>
    <property type="match status" value="1"/>
</dbReference>
<organism evidence="3 4">
    <name type="scientific">Corticibacter populi</name>
    <dbReference type="NCBI Taxonomy" id="1550736"/>
    <lineage>
        <taxon>Bacteria</taxon>
        <taxon>Pseudomonadati</taxon>
        <taxon>Pseudomonadota</taxon>
        <taxon>Betaproteobacteria</taxon>
        <taxon>Burkholderiales</taxon>
        <taxon>Comamonadaceae</taxon>
        <taxon>Corticibacter</taxon>
    </lineage>
</organism>
<accession>A0A3M6QX99</accession>
<dbReference type="Gene3D" id="3.90.1300.10">
    <property type="entry name" value="Amidase signature (AS) domain"/>
    <property type="match status" value="1"/>
</dbReference>
<dbReference type="InterPro" id="IPR023631">
    <property type="entry name" value="Amidase_dom"/>
</dbReference>
<dbReference type="InterPro" id="IPR020556">
    <property type="entry name" value="Amidase_CS"/>
</dbReference>
<dbReference type="EMBL" id="RDQO01000001">
    <property type="protein sequence ID" value="RMX07604.1"/>
    <property type="molecule type" value="Genomic_DNA"/>
</dbReference>
<reference evidence="3 4" key="1">
    <citation type="submission" date="2018-10" db="EMBL/GenBank/DDBJ databases">
        <title>Draft genome of Cortibacter populi DSM10536.</title>
        <authorList>
            <person name="Bernier A.-M."/>
            <person name="Bernard K."/>
        </authorList>
    </citation>
    <scope>NUCLEOTIDE SEQUENCE [LARGE SCALE GENOMIC DNA]</scope>
    <source>
        <strain evidence="3 4">DSM 105136</strain>
    </source>
</reference>
<dbReference type="PANTHER" id="PTHR11895">
    <property type="entry name" value="TRANSAMIDASE"/>
    <property type="match status" value="1"/>
</dbReference>
<evidence type="ECO:0000259" key="2">
    <source>
        <dbReference type="Pfam" id="PF01425"/>
    </source>
</evidence>
<keyword evidence="4" id="KW-1185">Reference proteome</keyword>
<dbReference type="InterPro" id="IPR036928">
    <property type="entry name" value="AS_sf"/>
</dbReference>
<protein>
    <submittedName>
        <fullName evidence="3">Amidase</fullName>
    </submittedName>
</protein>
<evidence type="ECO:0000313" key="4">
    <source>
        <dbReference type="Proteomes" id="UP000278006"/>
    </source>
</evidence>
<proteinExistence type="inferred from homology"/>
<gene>
    <name evidence="3" type="ORF">D8I35_00155</name>
</gene>
<comment type="caution">
    <text evidence="3">The sequence shown here is derived from an EMBL/GenBank/DDBJ whole genome shotgun (WGS) entry which is preliminary data.</text>
</comment>
<dbReference type="Proteomes" id="UP000278006">
    <property type="component" value="Unassembled WGS sequence"/>
</dbReference>